<dbReference type="PANTHER" id="PTHR36849:SF1">
    <property type="entry name" value="CYTOPLASMIC PROTEIN"/>
    <property type="match status" value="1"/>
</dbReference>
<organism evidence="2 3">
    <name type="scientific">Halomonas cibimaris</name>
    <dbReference type="NCBI Taxonomy" id="657012"/>
    <lineage>
        <taxon>Bacteria</taxon>
        <taxon>Pseudomonadati</taxon>
        <taxon>Pseudomonadota</taxon>
        <taxon>Gammaproteobacteria</taxon>
        <taxon>Oceanospirillales</taxon>
        <taxon>Halomonadaceae</taxon>
        <taxon>Halomonas</taxon>
    </lineage>
</organism>
<feature type="region of interest" description="Disordered" evidence="1">
    <location>
        <begin position="119"/>
        <end position="141"/>
    </location>
</feature>
<dbReference type="Proteomes" id="UP001500133">
    <property type="component" value="Unassembled WGS sequence"/>
</dbReference>
<evidence type="ECO:0000313" key="2">
    <source>
        <dbReference type="EMBL" id="GAA3898252.1"/>
    </source>
</evidence>
<sequence>MSYSIALKRVYAPIEAEDGARVLVDRLWPRGKAREALALSAWHPETAPSNALRRQYRRNQRSHAAFATRYRLELAESDTLLLSLMRFARAGRLTLLTATRRIEDSHLPALRESLLQALENEDARDREPPASPPCYADELNR</sequence>
<name>A0ABP7LCX9_9GAMM</name>
<reference evidence="3" key="1">
    <citation type="journal article" date="2019" name="Int. J. Syst. Evol. Microbiol.">
        <title>The Global Catalogue of Microorganisms (GCM) 10K type strain sequencing project: providing services to taxonomists for standard genome sequencing and annotation.</title>
        <authorList>
            <consortium name="The Broad Institute Genomics Platform"/>
            <consortium name="The Broad Institute Genome Sequencing Center for Infectious Disease"/>
            <person name="Wu L."/>
            <person name="Ma J."/>
        </authorList>
    </citation>
    <scope>NUCLEOTIDE SEQUENCE [LARGE SCALE GENOMIC DNA]</scope>
    <source>
        <strain evidence="3">JCM 16914</strain>
    </source>
</reference>
<dbReference type="RefSeq" id="WP_344702197.1">
    <property type="nucleotide sequence ID" value="NZ_BAAAZT010000023.1"/>
</dbReference>
<gene>
    <name evidence="2" type="ORF">GCM10022228_06150</name>
</gene>
<dbReference type="EMBL" id="BAAAZT010000023">
    <property type="protein sequence ID" value="GAA3898252.1"/>
    <property type="molecule type" value="Genomic_DNA"/>
</dbReference>
<keyword evidence="3" id="KW-1185">Reference proteome</keyword>
<proteinExistence type="predicted"/>
<dbReference type="Pfam" id="PF22752">
    <property type="entry name" value="DUF488-N3i"/>
    <property type="match status" value="1"/>
</dbReference>
<evidence type="ECO:0000313" key="3">
    <source>
        <dbReference type="Proteomes" id="UP001500133"/>
    </source>
</evidence>
<dbReference type="PANTHER" id="PTHR36849">
    <property type="entry name" value="CYTOPLASMIC PROTEIN-RELATED"/>
    <property type="match status" value="1"/>
</dbReference>
<dbReference type="InterPro" id="IPR052552">
    <property type="entry name" value="YeaO-like"/>
</dbReference>
<comment type="caution">
    <text evidence="2">The sequence shown here is derived from an EMBL/GenBank/DDBJ whole genome shotgun (WGS) entry which is preliminary data.</text>
</comment>
<evidence type="ECO:0000256" key="1">
    <source>
        <dbReference type="SAM" id="MobiDB-lite"/>
    </source>
</evidence>
<protein>
    <submittedName>
        <fullName evidence="2">DUF488 domain-containing protein</fullName>
    </submittedName>
</protein>
<accession>A0ABP7LCX9</accession>